<feature type="compositionally biased region" description="Acidic residues" evidence="1">
    <location>
        <begin position="139"/>
        <end position="150"/>
    </location>
</feature>
<reference evidence="3 4" key="1">
    <citation type="submission" date="2020-06" db="EMBL/GenBank/DDBJ databases">
        <title>Haloterrigena sp. nov., an extremely halophilic archaeon isolated from a saline sediment.</title>
        <authorList>
            <person name="Liu B.-B."/>
        </authorList>
    </citation>
    <scope>NUCLEOTIDE SEQUENCE [LARGE SCALE GENOMIC DNA]</scope>
    <source>
        <strain evidence="3 4">SYSU A558-1</strain>
    </source>
</reference>
<comment type="caution">
    <text evidence="3">The sequence shown here is derived from an EMBL/GenBank/DDBJ whole genome shotgun (WGS) entry which is preliminary data.</text>
</comment>
<evidence type="ECO:0000256" key="2">
    <source>
        <dbReference type="SAM" id="Phobius"/>
    </source>
</evidence>
<keyword evidence="2" id="KW-0812">Transmembrane</keyword>
<keyword evidence="4" id="KW-1185">Reference proteome</keyword>
<accession>A0ABX2LER3</accession>
<organism evidence="3 4">
    <name type="scientific">Haloterrigena gelatinilytica</name>
    <dbReference type="NCBI Taxonomy" id="2741724"/>
    <lineage>
        <taxon>Archaea</taxon>
        <taxon>Methanobacteriati</taxon>
        <taxon>Methanobacteriota</taxon>
        <taxon>Stenosarchaea group</taxon>
        <taxon>Halobacteria</taxon>
        <taxon>Halobacteriales</taxon>
        <taxon>Natrialbaceae</taxon>
        <taxon>Haloterrigena</taxon>
    </lineage>
</organism>
<evidence type="ECO:0000313" key="3">
    <source>
        <dbReference type="EMBL" id="NUC74740.1"/>
    </source>
</evidence>
<dbReference type="RefSeq" id="WP_174682451.1">
    <property type="nucleotide sequence ID" value="NZ_JABUQZ010000001.1"/>
</dbReference>
<proteinExistence type="predicted"/>
<feature type="transmembrane region" description="Helical" evidence="2">
    <location>
        <begin position="7"/>
        <end position="28"/>
    </location>
</feature>
<feature type="region of interest" description="Disordered" evidence="1">
    <location>
        <begin position="136"/>
        <end position="157"/>
    </location>
</feature>
<evidence type="ECO:0000313" key="4">
    <source>
        <dbReference type="Proteomes" id="UP001016761"/>
    </source>
</evidence>
<sequence length="157" mass="17723">MNDFVQLLGWLLIGLTFIGSYRLAAYLARPRSSLYPLLIATTLTAVFIVIVDVVILVTGLLVITLPTVWILRKLGVHNYTLLPSLDRFRDRGLELPRPSLPGTSDRGTAISNRVTTVLDRVDRLLHRLEHLALDRSPEPEDDTVSIEFDDDHWNDHG</sequence>
<gene>
    <name evidence="3" type="ORF">HTZ84_20985</name>
</gene>
<dbReference type="EMBL" id="JABUQZ010000001">
    <property type="protein sequence ID" value="NUC74740.1"/>
    <property type="molecule type" value="Genomic_DNA"/>
</dbReference>
<feature type="transmembrane region" description="Helical" evidence="2">
    <location>
        <begin position="34"/>
        <end position="63"/>
    </location>
</feature>
<keyword evidence="2" id="KW-0472">Membrane</keyword>
<keyword evidence="2" id="KW-1133">Transmembrane helix</keyword>
<name>A0ABX2LER3_9EURY</name>
<evidence type="ECO:0000256" key="1">
    <source>
        <dbReference type="SAM" id="MobiDB-lite"/>
    </source>
</evidence>
<dbReference type="Proteomes" id="UP001016761">
    <property type="component" value="Unassembled WGS sequence"/>
</dbReference>
<protein>
    <submittedName>
        <fullName evidence="3">Uncharacterized protein</fullName>
    </submittedName>
</protein>